<organism evidence="2 3">
    <name type="scientific">Metamycoplasma auris</name>
    <dbReference type="NCBI Taxonomy" id="51363"/>
    <lineage>
        <taxon>Bacteria</taxon>
        <taxon>Bacillati</taxon>
        <taxon>Mycoplasmatota</taxon>
        <taxon>Mycoplasmoidales</taxon>
        <taxon>Metamycoplasmataceae</taxon>
        <taxon>Metamycoplasma</taxon>
    </lineage>
</organism>
<gene>
    <name evidence="2" type="ORF">BCF89_1264</name>
</gene>
<evidence type="ECO:0000256" key="1">
    <source>
        <dbReference type="SAM" id="MobiDB-lite"/>
    </source>
</evidence>
<feature type="region of interest" description="Disordered" evidence="1">
    <location>
        <begin position="37"/>
        <end position="58"/>
    </location>
</feature>
<evidence type="ECO:0000313" key="2">
    <source>
        <dbReference type="EMBL" id="PZV97723.1"/>
    </source>
</evidence>
<dbReference type="PROSITE" id="PS51257">
    <property type="entry name" value="PROKAR_LIPOPROTEIN"/>
    <property type="match status" value="1"/>
</dbReference>
<dbReference type="EMBL" id="QKUB01000026">
    <property type="protein sequence ID" value="PZV97723.1"/>
    <property type="molecule type" value="Genomic_DNA"/>
</dbReference>
<name>A0A2W7FVL8_9BACT</name>
<evidence type="ECO:0000313" key="3">
    <source>
        <dbReference type="Proteomes" id="UP000249646"/>
    </source>
</evidence>
<feature type="non-terminal residue" evidence="2">
    <location>
        <position position="58"/>
    </location>
</feature>
<reference evidence="2 3" key="1">
    <citation type="submission" date="2018-06" db="EMBL/GenBank/DDBJ databases">
        <title>Genomic Encyclopedia of Archaeal and Bacterial Type Strains, Phase II (KMG-II): from individual species to whole genera.</title>
        <authorList>
            <person name="Goeker M."/>
        </authorList>
    </citation>
    <scope>NUCLEOTIDE SEQUENCE [LARGE SCALE GENOMIC DNA]</scope>
    <source>
        <strain evidence="2 3">ATCC 51348</strain>
    </source>
</reference>
<dbReference type="Proteomes" id="UP000249646">
    <property type="component" value="Unassembled WGS sequence"/>
</dbReference>
<sequence>MKKSLILGVISTMALLPMSMVSCKIFGVNVKELIYGGSRNTTPPNKDPNHLDPFNESS</sequence>
<dbReference type="AlphaFoldDB" id="A0A2W7FVL8"/>
<keyword evidence="3" id="KW-1185">Reference proteome</keyword>
<comment type="caution">
    <text evidence="2">The sequence shown here is derived from an EMBL/GenBank/DDBJ whole genome shotgun (WGS) entry which is preliminary data.</text>
</comment>
<evidence type="ECO:0008006" key="4">
    <source>
        <dbReference type="Google" id="ProtNLM"/>
    </source>
</evidence>
<accession>A0A2W7FVL8</accession>
<proteinExistence type="predicted"/>
<protein>
    <recommendedName>
        <fullName evidence="4">Lipoprotein</fullName>
    </recommendedName>
</protein>